<evidence type="ECO:0000256" key="1">
    <source>
        <dbReference type="SAM" id="MobiDB-lite"/>
    </source>
</evidence>
<feature type="region of interest" description="Disordered" evidence="1">
    <location>
        <begin position="291"/>
        <end position="317"/>
    </location>
</feature>
<name>A0A9P7ZZ87_MORAP</name>
<dbReference type="Proteomes" id="UP000717515">
    <property type="component" value="Unassembled WGS sequence"/>
</dbReference>
<sequence length="317" mass="36369">MAQRPFNAWLVDESPFPEDEAIDNQRFFDRRTSKKCRGDGKVPQSHAETSAEQFQDLEQSLLPLAHSAHQFALVAQNMATPHDLLIAAQQAQPAINASKAQYVTVMKELERFAPIGQDLKTRLLEAAIAYPSWSRWYRSLPTQFINHPPGQAQIHSQVSAQVAEDFAQHFTTSLSALRAETEEEEADLEGYGDNAIIQFFHLNRTRPQNKRWSYFPRPHLDDRDLSLKNDSLVKALRHRSSPVNSAMATLFEHDKELVFRLFVEPTWHSKTTMSVNNFKQDADGLRMQLEQQWRERKERKEAGTETEFGKPSDAVKP</sequence>
<dbReference type="AlphaFoldDB" id="A0A9P7ZZ87"/>
<proteinExistence type="predicted"/>
<gene>
    <name evidence="2" type="ORF">KVV02_000564</name>
</gene>
<comment type="caution">
    <text evidence="2">The sequence shown here is derived from an EMBL/GenBank/DDBJ whole genome shotgun (WGS) entry which is preliminary data.</text>
</comment>
<protein>
    <submittedName>
        <fullName evidence="2">Uncharacterized protein</fullName>
    </submittedName>
</protein>
<evidence type="ECO:0000313" key="3">
    <source>
        <dbReference type="Proteomes" id="UP000717515"/>
    </source>
</evidence>
<evidence type="ECO:0000313" key="2">
    <source>
        <dbReference type="EMBL" id="KAG9319529.1"/>
    </source>
</evidence>
<reference evidence="2" key="1">
    <citation type="submission" date="2021-07" db="EMBL/GenBank/DDBJ databases">
        <title>Draft genome of Mortierella alpina, strain LL118, isolated from an aspen leaf litter sample.</title>
        <authorList>
            <person name="Yang S."/>
            <person name="Vinatzer B.A."/>
        </authorList>
    </citation>
    <scope>NUCLEOTIDE SEQUENCE</scope>
    <source>
        <strain evidence="2">LL118</strain>
    </source>
</reference>
<organism evidence="2 3">
    <name type="scientific">Mortierella alpina</name>
    <name type="common">Oleaginous fungus</name>
    <name type="synonym">Mortierella renispora</name>
    <dbReference type="NCBI Taxonomy" id="64518"/>
    <lineage>
        <taxon>Eukaryota</taxon>
        <taxon>Fungi</taxon>
        <taxon>Fungi incertae sedis</taxon>
        <taxon>Mucoromycota</taxon>
        <taxon>Mortierellomycotina</taxon>
        <taxon>Mortierellomycetes</taxon>
        <taxon>Mortierellales</taxon>
        <taxon>Mortierellaceae</taxon>
        <taxon>Mortierella</taxon>
    </lineage>
</organism>
<dbReference type="EMBL" id="JAIFTL010000429">
    <property type="protein sequence ID" value="KAG9319529.1"/>
    <property type="molecule type" value="Genomic_DNA"/>
</dbReference>
<accession>A0A9P7ZZ87</accession>
<feature type="compositionally biased region" description="Basic and acidic residues" evidence="1">
    <location>
        <begin position="292"/>
        <end position="317"/>
    </location>
</feature>